<keyword evidence="3" id="KW-1185">Reference proteome</keyword>
<feature type="region of interest" description="Disordered" evidence="1">
    <location>
        <begin position="1"/>
        <end position="67"/>
    </location>
</feature>
<accession>A0A9N9Q0B5</accession>
<sequence length="119" mass="12813">MNHHSFKSSVPKNPTINPKSLPSSSPTYPQKFPRNKYIYTLKKEEPAPTITSHHDSSTHLQSTLQRPSSTALSGLNIQHLLHRSITRADTSQKLHGSAAGGQAADVAFGVALAQCETGA</sequence>
<dbReference type="Proteomes" id="UP000696280">
    <property type="component" value="Unassembled WGS sequence"/>
</dbReference>
<evidence type="ECO:0000313" key="2">
    <source>
        <dbReference type="EMBL" id="CAG8962300.1"/>
    </source>
</evidence>
<dbReference type="AlphaFoldDB" id="A0A9N9Q0B5"/>
<evidence type="ECO:0000313" key="3">
    <source>
        <dbReference type="Proteomes" id="UP000696280"/>
    </source>
</evidence>
<organism evidence="2 3">
    <name type="scientific">Hymenoscyphus fraxineus</name>
    <dbReference type="NCBI Taxonomy" id="746836"/>
    <lineage>
        <taxon>Eukaryota</taxon>
        <taxon>Fungi</taxon>
        <taxon>Dikarya</taxon>
        <taxon>Ascomycota</taxon>
        <taxon>Pezizomycotina</taxon>
        <taxon>Leotiomycetes</taxon>
        <taxon>Helotiales</taxon>
        <taxon>Helotiaceae</taxon>
        <taxon>Hymenoscyphus</taxon>
    </lineage>
</organism>
<name>A0A9N9Q0B5_9HELO</name>
<comment type="caution">
    <text evidence="2">The sequence shown here is derived from an EMBL/GenBank/DDBJ whole genome shotgun (WGS) entry which is preliminary data.</text>
</comment>
<reference evidence="2" key="1">
    <citation type="submission" date="2021-07" db="EMBL/GenBank/DDBJ databases">
        <authorList>
            <person name="Durling M."/>
        </authorList>
    </citation>
    <scope>NUCLEOTIDE SEQUENCE</scope>
</reference>
<protein>
    <submittedName>
        <fullName evidence="2">Uncharacterized protein</fullName>
    </submittedName>
</protein>
<gene>
    <name evidence="2" type="ORF">HYFRA_00005355</name>
</gene>
<proteinExistence type="predicted"/>
<evidence type="ECO:0000256" key="1">
    <source>
        <dbReference type="SAM" id="MobiDB-lite"/>
    </source>
</evidence>
<feature type="compositionally biased region" description="Basic and acidic residues" evidence="1">
    <location>
        <begin position="41"/>
        <end position="57"/>
    </location>
</feature>
<dbReference type="EMBL" id="CAJVRL010000127">
    <property type="protein sequence ID" value="CAG8962300.1"/>
    <property type="molecule type" value="Genomic_DNA"/>
</dbReference>
<feature type="compositionally biased region" description="Polar residues" evidence="1">
    <location>
        <begin position="58"/>
        <end position="67"/>
    </location>
</feature>
<feature type="compositionally biased region" description="Polar residues" evidence="1">
    <location>
        <begin position="7"/>
        <end position="28"/>
    </location>
</feature>